<dbReference type="EMBL" id="JTDF01000544">
    <property type="protein sequence ID" value="KAF8571400.1"/>
    <property type="molecule type" value="Genomic_DNA"/>
</dbReference>
<feature type="compositionally biased region" description="Low complexity" evidence="2">
    <location>
        <begin position="510"/>
        <end position="525"/>
    </location>
</feature>
<dbReference type="SUPFAM" id="SSF82199">
    <property type="entry name" value="SET domain"/>
    <property type="match status" value="1"/>
</dbReference>
<feature type="region of interest" description="Disordered" evidence="2">
    <location>
        <begin position="808"/>
        <end position="873"/>
    </location>
</feature>
<sequence length="960" mass="105930">MDIRRKTTYLSRSADGRQMHNYSSFFQSAQKKYFTGDPESGMHFVGPMFELTACVELRGDEDDFDAVYPESSLSYGPTICSFGLKYNDHNYALPSGLTPPFMAPHLMDSHPRDTRSEGTCSQSLFSDEHRRCKRPVDDSENPVLSNADPGRLAAETEATYRYTNTNLTLTPEDCSQDPFSSSRHNKPLSAYEQMEMRYEPELKVVEVPEELAVSPSRLSDLDSELSDDGYSNQEVMTVNSVHRNLVLDGSLLRATCVPIHCLCGRAFFKTMLIQCPSCKVYQHANCMESHYNLALPSLCDGYICPRCGPDGSSVHPSSQTEVSKLLASSDSSSQPECTVTSSADALTSTRSETAAPSVFSEECKDVAKRLTISEGAAGAQYVEVTVDRARRLGLISNLSTLEGALCSKPSFPMNLPKLGDRHTSRDMDNRIGTHAGVDWERLNELSRSTRRAHGDTNVNLRVPSPPRASKRKQDLTTTSYNDADVNSSEANPDKRLCPSNPHLPACTDDSSSASVTPASTPSSTPYKLHTPGTPSTPGQTLTPGSDYSSSSGLDSPLQRNLKRRHKAGRTLFGDSTTPTKRGLGARTNPLGAAWAKDYHEADSNAYSRAILEYVDQRLSSTAERNYRIPPTCLTRSSLCRVVLFDHDDKGLESSIRLSAKEVVTEVRGKFLLLEEYEHYVDPLSDYNRYVLFYRGFGDRTIVVDATQYGNNARFVRRSCIPNCRLEHCIVQDKLQLVIRTSTEIMPGTELTIPFDLDYYTCHYPLDCACARSRCPVLKWSRKLIRKKVVPNLDYSKYIESQLRVLSKPLTQDSPNSRSSSGDLPGLTGSPIIRTPVGNSLSGYVHSHPSPIPIDRSQKETPKQCSESVGPSITMSSKRNSLEVNASVLDDSTEQGRIVDEVTRPVVASELSGASPSPLSHESLDASPADPDRSTALSDKTAFQPIITTRRQAAAMRTILQ</sequence>
<keyword evidence="1" id="KW-0156">Chromatin regulator</keyword>
<feature type="compositionally biased region" description="Polar residues" evidence="2">
    <location>
        <begin position="334"/>
        <end position="351"/>
    </location>
</feature>
<keyword evidence="5" id="KW-1185">Reference proteome</keyword>
<dbReference type="Gene3D" id="3.30.40.10">
    <property type="entry name" value="Zinc/RING finger domain, C3HC4 (zinc finger)"/>
    <property type="match status" value="1"/>
</dbReference>
<evidence type="ECO:0000313" key="4">
    <source>
        <dbReference type="EMBL" id="KAF8571400.1"/>
    </source>
</evidence>
<feature type="domain" description="SET" evidence="3">
    <location>
        <begin position="639"/>
        <end position="755"/>
    </location>
</feature>
<dbReference type="GO" id="GO:0006355">
    <property type="term" value="P:regulation of DNA-templated transcription"/>
    <property type="evidence" value="ECO:0007669"/>
    <property type="project" value="TreeGrafter"/>
</dbReference>
<dbReference type="GO" id="GO:0006325">
    <property type="term" value="P:chromatin organization"/>
    <property type="evidence" value="ECO:0007669"/>
    <property type="project" value="UniProtKB-KW"/>
</dbReference>
<evidence type="ECO:0000256" key="1">
    <source>
        <dbReference type="ARBA" id="ARBA00022853"/>
    </source>
</evidence>
<dbReference type="Pfam" id="PF00856">
    <property type="entry name" value="SET"/>
    <property type="match status" value="1"/>
</dbReference>
<feature type="compositionally biased region" description="Polar residues" evidence="2">
    <location>
        <begin position="862"/>
        <end position="873"/>
    </location>
</feature>
<comment type="caution">
    <text evidence="4">The sequence shown here is derived from an EMBL/GenBank/DDBJ whole genome shotgun (WGS) entry which is preliminary data.</text>
</comment>
<feature type="compositionally biased region" description="Polar residues" evidence="2">
    <location>
        <begin position="808"/>
        <end position="821"/>
    </location>
</feature>
<dbReference type="SMART" id="SM00317">
    <property type="entry name" value="SET"/>
    <property type="match status" value="1"/>
</dbReference>
<dbReference type="PROSITE" id="PS50280">
    <property type="entry name" value="SET"/>
    <property type="match status" value="1"/>
</dbReference>
<dbReference type="InterPro" id="IPR013083">
    <property type="entry name" value="Znf_RING/FYVE/PHD"/>
</dbReference>
<dbReference type="SUPFAM" id="SSF57903">
    <property type="entry name" value="FYVE/PHD zinc finger"/>
    <property type="match status" value="1"/>
</dbReference>
<dbReference type="CDD" id="cd10529">
    <property type="entry name" value="SET_SETD5-like"/>
    <property type="match status" value="1"/>
</dbReference>
<dbReference type="GO" id="GO:0070210">
    <property type="term" value="C:Rpd3L-Expanded complex"/>
    <property type="evidence" value="ECO:0007669"/>
    <property type="project" value="TreeGrafter"/>
</dbReference>
<dbReference type="OrthoDB" id="1928087at2759"/>
<dbReference type="GO" id="GO:0034967">
    <property type="term" value="C:Set3 complex"/>
    <property type="evidence" value="ECO:0007669"/>
    <property type="project" value="TreeGrafter"/>
</dbReference>
<feature type="region of interest" description="Disordered" evidence="2">
    <location>
        <begin position="448"/>
        <end position="586"/>
    </location>
</feature>
<reference evidence="4 5" key="1">
    <citation type="submission" date="2019-07" db="EMBL/GenBank/DDBJ databases">
        <title>Annotation for the trematode Paragonimus westermani.</title>
        <authorList>
            <person name="Choi Y.-J."/>
        </authorList>
    </citation>
    <scope>NUCLEOTIDE SEQUENCE [LARGE SCALE GENOMIC DNA]</scope>
    <source>
        <strain evidence="4">180907_Pwestermani</strain>
    </source>
</reference>
<feature type="compositionally biased region" description="Polar residues" evidence="2">
    <location>
        <begin position="475"/>
        <end position="490"/>
    </location>
</feature>
<dbReference type="InterPro" id="IPR011011">
    <property type="entry name" value="Znf_FYVE_PHD"/>
</dbReference>
<dbReference type="PANTHER" id="PTHR46462">
    <property type="entry name" value="UPSET, ISOFORM A"/>
    <property type="match status" value="1"/>
</dbReference>
<evidence type="ECO:0000256" key="2">
    <source>
        <dbReference type="SAM" id="MobiDB-lite"/>
    </source>
</evidence>
<feature type="region of interest" description="Disordered" evidence="2">
    <location>
        <begin position="909"/>
        <end position="942"/>
    </location>
</feature>
<gene>
    <name evidence="4" type="ORF">P879_00174</name>
</gene>
<proteinExistence type="predicted"/>
<dbReference type="InterPro" id="IPR046341">
    <property type="entry name" value="SET_dom_sf"/>
</dbReference>
<dbReference type="PANTHER" id="PTHR46462:SF3">
    <property type="entry name" value="UPSET, ISOFORM A"/>
    <property type="match status" value="1"/>
</dbReference>
<protein>
    <recommendedName>
        <fullName evidence="3">SET domain-containing protein</fullName>
    </recommendedName>
</protein>
<organism evidence="4 5">
    <name type="scientific">Paragonimus westermani</name>
    <dbReference type="NCBI Taxonomy" id="34504"/>
    <lineage>
        <taxon>Eukaryota</taxon>
        <taxon>Metazoa</taxon>
        <taxon>Spiralia</taxon>
        <taxon>Lophotrochozoa</taxon>
        <taxon>Platyhelminthes</taxon>
        <taxon>Trematoda</taxon>
        <taxon>Digenea</taxon>
        <taxon>Plagiorchiida</taxon>
        <taxon>Troglotremata</taxon>
        <taxon>Troglotrematidae</taxon>
        <taxon>Paragonimus</taxon>
    </lineage>
</organism>
<name>A0A8T0DV21_9TREM</name>
<accession>A0A8T0DV21</accession>
<dbReference type="InterPro" id="IPR001214">
    <property type="entry name" value="SET_dom"/>
</dbReference>
<dbReference type="AlphaFoldDB" id="A0A8T0DV21"/>
<dbReference type="Gene3D" id="2.170.270.10">
    <property type="entry name" value="SET domain"/>
    <property type="match status" value="1"/>
</dbReference>
<dbReference type="Proteomes" id="UP000699462">
    <property type="component" value="Unassembled WGS sequence"/>
</dbReference>
<evidence type="ECO:0000259" key="3">
    <source>
        <dbReference type="PROSITE" id="PS50280"/>
    </source>
</evidence>
<feature type="compositionally biased region" description="Low complexity" evidence="2">
    <location>
        <begin position="540"/>
        <end position="556"/>
    </location>
</feature>
<feature type="region of interest" description="Disordered" evidence="2">
    <location>
        <begin position="318"/>
        <end position="351"/>
    </location>
</feature>
<evidence type="ECO:0000313" key="5">
    <source>
        <dbReference type="Proteomes" id="UP000699462"/>
    </source>
</evidence>